<organism evidence="1 2">
    <name type="scientific">Trinickia terrae</name>
    <dbReference type="NCBI Taxonomy" id="2571161"/>
    <lineage>
        <taxon>Bacteria</taxon>
        <taxon>Pseudomonadati</taxon>
        <taxon>Pseudomonadota</taxon>
        <taxon>Betaproteobacteria</taxon>
        <taxon>Burkholderiales</taxon>
        <taxon>Burkholderiaceae</taxon>
        <taxon>Trinickia</taxon>
    </lineage>
</organism>
<gene>
    <name evidence="1" type="ORF">FAZ69_08440</name>
</gene>
<dbReference type="Proteomes" id="UP000305539">
    <property type="component" value="Unassembled WGS sequence"/>
</dbReference>
<reference evidence="1 2" key="1">
    <citation type="submission" date="2019-04" db="EMBL/GenBank/DDBJ databases">
        <title>Trinickia sp. 7GSK02, isolated from subtropical forest soil.</title>
        <authorList>
            <person name="Gao Z.-H."/>
            <person name="Qiu L.-H."/>
        </authorList>
    </citation>
    <scope>NUCLEOTIDE SEQUENCE [LARGE SCALE GENOMIC DNA]</scope>
    <source>
        <strain evidence="1 2">7GSK02</strain>
    </source>
</reference>
<sequence>MTIERLTPGVIVELDDPVMGGNKLGLVDESGVGYFDLLDDGEIPKPIQAEFNPRSLGPIETWIGGVPPERREWWVQAWRELSRRRLDILTLARALRWGLDNQSVDIDLIEQMGREASQRIQAGRKQIAQAFSGGGR</sequence>
<name>A0A4U1I9S4_9BURK</name>
<protein>
    <submittedName>
        <fullName evidence="1">Uncharacterized protein</fullName>
    </submittedName>
</protein>
<comment type="caution">
    <text evidence="1">The sequence shown here is derived from an EMBL/GenBank/DDBJ whole genome shotgun (WGS) entry which is preliminary data.</text>
</comment>
<proteinExistence type="predicted"/>
<dbReference type="OrthoDB" id="9256076at2"/>
<dbReference type="AlphaFoldDB" id="A0A4U1I9S4"/>
<dbReference type="EMBL" id="SWJE01000004">
    <property type="protein sequence ID" value="TKC90167.1"/>
    <property type="molecule type" value="Genomic_DNA"/>
</dbReference>
<evidence type="ECO:0000313" key="2">
    <source>
        <dbReference type="Proteomes" id="UP000305539"/>
    </source>
</evidence>
<evidence type="ECO:0000313" key="1">
    <source>
        <dbReference type="EMBL" id="TKC90167.1"/>
    </source>
</evidence>
<accession>A0A4U1I9S4</accession>
<keyword evidence="2" id="KW-1185">Reference proteome</keyword>